<dbReference type="GeneTree" id="ENSGT00390000004770"/>
<dbReference type="Ensembl" id="ENSOANT00000070244.1">
    <property type="protein sequence ID" value="ENSOANP00000042734.1"/>
    <property type="gene ID" value="ENSOANG00000039981.1"/>
</dbReference>
<feature type="transmembrane region" description="Helical" evidence="2">
    <location>
        <begin position="100"/>
        <end position="123"/>
    </location>
</feature>
<reference evidence="3" key="2">
    <citation type="submission" date="2025-08" db="UniProtKB">
        <authorList>
            <consortium name="Ensembl"/>
        </authorList>
    </citation>
    <scope>IDENTIFICATION</scope>
    <source>
        <strain evidence="3">Glennie</strain>
    </source>
</reference>
<feature type="region of interest" description="Disordered" evidence="1">
    <location>
        <begin position="133"/>
        <end position="217"/>
    </location>
</feature>
<dbReference type="OMA" id="HKPNFWT"/>
<evidence type="ECO:0000256" key="2">
    <source>
        <dbReference type="SAM" id="Phobius"/>
    </source>
</evidence>
<evidence type="ECO:0000313" key="3">
    <source>
        <dbReference type="Ensembl" id="ENSOANP00000042734.1"/>
    </source>
</evidence>
<protein>
    <submittedName>
        <fullName evidence="3">Regulator of hemoglobinization and erythroid cell expansion</fullName>
    </submittedName>
</protein>
<reference evidence="3 4" key="1">
    <citation type="journal article" date="2008" name="Nature">
        <title>Genome analysis of the platypus reveals unique signatures of evolution.</title>
        <authorList>
            <person name="Warren W.C."/>
            <person name="Hillier L.W."/>
            <person name="Marshall Graves J.A."/>
            <person name="Birney E."/>
            <person name="Ponting C.P."/>
            <person name="Grutzner F."/>
            <person name="Belov K."/>
            <person name="Miller W."/>
            <person name="Clarke L."/>
            <person name="Chinwalla A.T."/>
            <person name="Yang S.P."/>
            <person name="Heger A."/>
            <person name="Locke D.P."/>
            <person name="Miethke P."/>
            <person name="Waters P.D."/>
            <person name="Veyrunes F."/>
            <person name="Fulton L."/>
            <person name="Fulton B."/>
            <person name="Graves T."/>
            <person name="Wallis J."/>
            <person name="Puente X.S."/>
            <person name="Lopez-Otin C."/>
            <person name="Ordonez G.R."/>
            <person name="Eichler E.E."/>
            <person name="Chen L."/>
            <person name="Cheng Z."/>
            <person name="Deakin J.E."/>
            <person name="Alsop A."/>
            <person name="Thompson K."/>
            <person name="Kirby P."/>
            <person name="Papenfuss A.T."/>
            <person name="Wakefield M.J."/>
            <person name="Olender T."/>
            <person name="Lancet D."/>
            <person name="Huttley G.A."/>
            <person name="Smit A.F."/>
            <person name="Pask A."/>
            <person name="Temple-Smith P."/>
            <person name="Batzer M.A."/>
            <person name="Walker J.A."/>
            <person name="Konkel M.K."/>
            <person name="Harris R.S."/>
            <person name="Whittington C.M."/>
            <person name="Wong E.S."/>
            <person name="Gemmell N.J."/>
            <person name="Buschiazzo E."/>
            <person name="Vargas Jentzsch I.M."/>
            <person name="Merkel A."/>
            <person name="Schmitz J."/>
            <person name="Zemann A."/>
            <person name="Churakov G."/>
            <person name="Kriegs J.O."/>
            <person name="Brosius J."/>
            <person name="Murchison E.P."/>
            <person name="Sachidanandam R."/>
            <person name="Smith C."/>
            <person name="Hannon G.J."/>
            <person name="Tsend-Ayush E."/>
            <person name="McMillan D."/>
            <person name="Attenborough R."/>
            <person name="Rens W."/>
            <person name="Ferguson-Smith M."/>
            <person name="Lefevre C.M."/>
            <person name="Sharp J.A."/>
            <person name="Nicholas K.R."/>
            <person name="Ray D.A."/>
            <person name="Kube M."/>
            <person name="Reinhardt R."/>
            <person name="Pringle T.H."/>
            <person name="Taylor J."/>
            <person name="Jones R.C."/>
            <person name="Nixon B."/>
            <person name="Dacheux J.L."/>
            <person name="Niwa H."/>
            <person name="Sekita Y."/>
            <person name="Huang X."/>
            <person name="Stark A."/>
            <person name="Kheradpour P."/>
            <person name="Kellis M."/>
            <person name="Flicek P."/>
            <person name="Chen Y."/>
            <person name="Webber C."/>
            <person name="Hardison R."/>
            <person name="Nelson J."/>
            <person name="Hallsworth-Pepin K."/>
            <person name="Delehaunty K."/>
            <person name="Markovic C."/>
            <person name="Minx P."/>
            <person name="Feng Y."/>
            <person name="Kremitzki C."/>
            <person name="Mitreva M."/>
            <person name="Glasscock J."/>
            <person name="Wylie T."/>
            <person name="Wohldmann P."/>
            <person name="Thiru P."/>
            <person name="Nhan M.N."/>
            <person name="Pohl C.S."/>
            <person name="Smith S.M."/>
            <person name="Hou S."/>
            <person name="Nefedov M."/>
            <person name="de Jong P.J."/>
            <person name="Renfree M.B."/>
            <person name="Mardis E.R."/>
            <person name="Wilson R.K."/>
        </authorList>
    </citation>
    <scope>NUCLEOTIDE SEQUENCE [LARGE SCALE GENOMIC DNA]</scope>
    <source>
        <strain evidence="3 4">Glennie</strain>
    </source>
</reference>
<keyword evidence="4" id="KW-1185">Reference proteome</keyword>
<dbReference type="PANTHER" id="PTHR38491">
    <property type="entry name" value="REGULATOR OF HEMOGLOBINIZATION AND ERYTHROID CELL EXPANSION PROTEIN"/>
    <property type="match status" value="1"/>
</dbReference>
<dbReference type="FunCoup" id="A0A6I8NNJ2">
    <property type="interactions" value="274"/>
</dbReference>
<name>A0A6I8NNJ2_ORNAN</name>
<dbReference type="Proteomes" id="UP000002279">
    <property type="component" value="Chromosome 7"/>
</dbReference>
<keyword evidence="2" id="KW-1133">Transmembrane helix</keyword>
<dbReference type="InterPro" id="IPR031517">
    <property type="entry name" value="RHEX-like"/>
</dbReference>
<accession>A0A6I8NNJ2</accession>
<reference evidence="3" key="3">
    <citation type="submission" date="2025-09" db="UniProtKB">
        <authorList>
            <consortium name="Ensembl"/>
        </authorList>
    </citation>
    <scope>IDENTIFICATION</scope>
    <source>
        <strain evidence="3">Glennie</strain>
    </source>
</reference>
<dbReference type="InParanoid" id="A0A6I8NNJ2"/>
<dbReference type="AlphaFoldDB" id="A0A6I8NNJ2"/>
<keyword evidence="2" id="KW-0472">Membrane</keyword>
<dbReference type="Bgee" id="ENSOANG00000039981">
    <property type="expression patterns" value="Expressed in ovary"/>
</dbReference>
<dbReference type="PANTHER" id="PTHR38491:SF1">
    <property type="entry name" value="REGULATOR OF HEMOGLOBINIZATION AND ERYTHROID CELL EXPANSION PROTEIN"/>
    <property type="match status" value="1"/>
</dbReference>
<proteinExistence type="predicted"/>
<keyword evidence="2" id="KW-0812">Transmembrane</keyword>
<sequence>MHFPLPVLFSVSPLNSTHNAGPLEQKPLRVLSLACHQRGCTRRLKLSTDAEREPELRLWVSFGIDIWGLFLAWSLPGHLPEPSPEAARKSSGMGNENCSLWPSVGIGAVTIVVHATLLIVFYISLRKQIANKPSCSQSRSQSKKAAGSTTPAPSIPEKIPSPPREDGTVIPLQTPNYAGDSDTSSDSSDSSDGPCQGTQAPKSANYSTLVFPPPGGQDKMVAEDYENLREGRDYINVDPKKQKHDFWTFTNPAISESVEYTEVSIKTSKN</sequence>
<feature type="compositionally biased region" description="Polar residues" evidence="1">
    <location>
        <begin position="196"/>
        <end position="208"/>
    </location>
</feature>
<gene>
    <name evidence="3" type="primary">RHEX</name>
</gene>
<evidence type="ECO:0000256" key="1">
    <source>
        <dbReference type="SAM" id="MobiDB-lite"/>
    </source>
</evidence>
<feature type="compositionally biased region" description="Low complexity" evidence="1">
    <location>
        <begin position="180"/>
        <end position="192"/>
    </location>
</feature>
<organism evidence="3 4">
    <name type="scientific">Ornithorhynchus anatinus</name>
    <name type="common">Duckbill platypus</name>
    <dbReference type="NCBI Taxonomy" id="9258"/>
    <lineage>
        <taxon>Eukaryota</taxon>
        <taxon>Metazoa</taxon>
        <taxon>Chordata</taxon>
        <taxon>Craniata</taxon>
        <taxon>Vertebrata</taxon>
        <taxon>Euteleostomi</taxon>
        <taxon>Mammalia</taxon>
        <taxon>Monotremata</taxon>
        <taxon>Ornithorhynchidae</taxon>
        <taxon>Ornithorhynchus</taxon>
    </lineage>
</organism>
<dbReference type="Pfam" id="PF15763">
    <property type="entry name" value="DUF4692"/>
    <property type="match status" value="1"/>
</dbReference>
<evidence type="ECO:0000313" key="4">
    <source>
        <dbReference type="Proteomes" id="UP000002279"/>
    </source>
</evidence>